<dbReference type="OMA" id="DIACPGE"/>
<protein>
    <recommendedName>
        <fullName evidence="8">Major facilitator superfamily (MFS) profile domain-containing protein</fullName>
    </recommendedName>
</protein>
<evidence type="ECO:0000256" key="7">
    <source>
        <dbReference type="SAM" id="Phobius"/>
    </source>
</evidence>
<dbReference type="Gene3D" id="1.20.1720.10">
    <property type="entry name" value="Multidrug resistance protein D"/>
    <property type="match status" value="1"/>
</dbReference>
<evidence type="ECO:0000259" key="8">
    <source>
        <dbReference type="PROSITE" id="PS50850"/>
    </source>
</evidence>
<dbReference type="OrthoDB" id="2441642at2759"/>
<dbReference type="Proteomes" id="UP000019373">
    <property type="component" value="Unassembled WGS sequence"/>
</dbReference>
<evidence type="ECO:0000256" key="6">
    <source>
        <dbReference type="SAM" id="MobiDB-lite"/>
    </source>
</evidence>
<feature type="transmembrane region" description="Helical" evidence="7">
    <location>
        <begin position="189"/>
        <end position="209"/>
    </location>
</feature>
<dbReference type="GO" id="GO:0005886">
    <property type="term" value="C:plasma membrane"/>
    <property type="evidence" value="ECO:0007669"/>
    <property type="project" value="TreeGrafter"/>
</dbReference>
<dbReference type="PANTHER" id="PTHR23502">
    <property type="entry name" value="MAJOR FACILITATOR SUPERFAMILY"/>
    <property type="match status" value="1"/>
</dbReference>
<feature type="region of interest" description="Disordered" evidence="6">
    <location>
        <begin position="1"/>
        <end position="21"/>
    </location>
</feature>
<feature type="transmembrane region" description="Helical" evidence="7">
    <location>
        <begin position="159"/>
        <end position="177"/>
    </location>
</feature>
<evidence type="ECO:0000256" key="3">
    <source>
        <dbReference type="ARBA" id="ARBA00022692"/>
    </source>
</evidence>
<comment type="subcellular location">
    <subcellularLocation>
        <location evidence="1">Membrane</location>
        <topology evidence="1">Multi-pass membrane protein</topology>
    </subcellularLocation>
</comment>
<organism evidence="9 10">
    <name type="scientific">Endocarpon pusillum (strain Z07020 / HMAS-L-300199)</name>
    <name type="common">Lichen-forming fungus</name>
    <dbReference type="NCBI Taxonomy" id="1263415"/>
    <lineage>
        <taxon>Eukaryota</taxon>
        <taxon>Fungi</taxon>
        <taxon>Dikarya</taxon>
        <taxon>Ascomycota</taxon>
        <taxon>Pezizomycotina</taxon>
        <taxon>Eurotiomycetes</taxon>
        <taxon>Chaetothyriomycetidae</taxon>
        <taxon>Verrucariales</taxon>
        <taxon>Verrucariaceae</taxon>
        <taxon>Endocarpon</taxon>
    </lineage>
</organism>
<evidence type="ECO:0000256" key="2">
    <source>
        <dbReference type="ARBA" id="ARBA00022448"/>
    </source>
</evidence>
<feature type="transmembrane region" description="Helical" evidence="7">
    <location>
        <begin position="75"/>
        <end position="93"/>
    </location>
</feature>
<feature type="domain" description="Major facilitator superfamily (MFS) profile" evidence="8">
    <location>
        <begin position="35"/>
        <end position="281"/>
    </location>
</feature>
<dbReference type="RefSeq" id="XP_007805195.1">
    <property type="nucleotide sequence ID" value="XM_007807004.1"/>
</dbReference>
<dbReference type="EMBL" id="KE721469">
    <property type="protein sequence ID" value="ERF69135.1"/>
    <property type="molecule type" value="Genomic_DNA"/>
</dbReference>
<keyword evidence="5 7" id="KW-0472">Membrane</keyword>
<dbReference type="eggNOG" id="KOG0255">
    <property type="taxonomic scope" value="Eukaryota"/>
</dbReference>
<keyword evidence="10" id="KW-1185">Reference proteome</keyword>
<name>U1HGA4_ENDPU</name>
<sequence length="281" mass="30491">MEMATRRISAPGDESQPTEADAPYSALPEVEKICLLLASSLAAIISPFSTCIYYPSVNALSRDLGVSISLINLTISTYQVFQGIASSVTAAISDTYSRRPAYLFCFIIYLGANLGLALQDVHAALLVLRCVQSSGSSGTVVLGQAVVWDLTTRAERGKYIASTIIGYTLGPALGPLVGGLLSQCLHWRAMFWFLLILCSVLASVMFIFFRETRRSIVGNGSVPPPTWNRSLLQMIRPDSTTPEAKTLEKRRPVVNPFRSVPILGDRESCVIIMYGGLLYAG</sequence>
<dbReference type="SUPFAM" id="SSF103473">
    <property type="entry name" value="MFS general substrate transporter"/>
    <property type="match status" value="1"/>
</dbReference>
<evidence type="ECO:0000313" key="9">
    <source>
        <dbReference type="EMBL" id="ERF69135.1"/>
    </source>
</evidence>
<dbReference type="FunFam" id="1.20.1720.10:FF:000009">
    <property type="entry name" value="MFS multidrug transporter"/>
    <property type="match status" value="1"/>
</dbReference>
<feature type="transmembrane region" description="Helical" evidence="7">
    <location>
        <begin position="33"/>
        <end position="55"/>
    </location>
</feature>
<dbReference type="InterPro" id="IPR011701">
    <property type="entry name" value="MFS"/>
</dbReference>
<keyword evidence="4 7" id="KW-1133">Transmembrane helix</keyword>
<keyword evidence="2" id="KW-0813">Transport</keyword>
<reference evidence="10" key="1">
    <citation type="journal article" date="2014" name="BMC Genomics">
        <title>Genome characteristics reveal the impact of lichenization on lichen-forming fungus Endocarpon pusillum Hedwig (Verrucariales, Ascomycota).</title>
        <authorList>
            <person name="Wang Y.-Y."/>
            <person name="Liu B."/>
            <person name="Zhang X.-Y."/>
            <person name="Zhou Q.-M."/>
            <person name="Zhang T."/>
            <person name="Li H."/>
            <person name="Yu Y.-F."/>
            <person name="Zhang X.-L."/>
            <person name="Hao X.-Y."/>
            <person name="Wang M."/>
            <person name="Wang L."/>
            <person name="Wei J.-C."/>
        </authorList>
    </citation>
    <scope>NUCLEOTIDE SEQUENCE [LARGE SCALE GENOMIC DNA]</scope>
    <source>
        <strain evidence="10">Z07020 / HMAS-L-300199</strain>
    </source>
</reference>
<dbReference type="InterPro" id="IPR020846">
    <property type="entry name" value="MFS_dom"/>
</dbReference>
<dbReference type="InterPro" id="IPR036259">
    <property type="entry name" value="MFS_trans_sf"/>
</dbReference>
<feature type="transmembrane region" description="Helical" evidence="7">
    <location>
        <begin position="100"/>
        <end position="118"/>
    </location>
</feature>
<evidence type="ECO:0000256" key="4">
    <source>
        <dbReference type="ARBA" id="ARBA00022989"/>
    </source>
</evidence>
<dbReference type="HOGENOM" id="CLU_008455_8_1_1"/>
<dbReference type="AlphaFoldDB" id="U1HGA4"/>
<evidence type="ECO:0000313" key="10">
    <source>
        <dbReference type="Proteomes" id="UP000019373"/>
    </source>
</evidence>
<gene>
    <name evidence="9" type="ORF">EPUS_01091</name>
</gene>
<dbReference type="GeneID" id="19236150"/>
<evidence type="ECO:0000256" key="5">
    <source>
        <dbReference type="ARBA" id="ARBA00023136"/>
    </source>
</evidence>
<dbReference type="GO" id="GO:0022857">
    <property type="term" value="F:transmembrane transporter activity"/>
    <property type="evidence" value="ECO:0007669"/>
    <property type="project" value="InterPro"/>
</dbReference>
<dbReference type="PROSITE" id="PS50850">
    <property type="entry name" value="MFS"/>
    <property type="match status" value="1"/>
</dbReference>
<proteinExistence type="predicted"/>
<accession>U1HGA4</accession>
<dbReference type="PANTHER" id="PTHR23502:SF51">
    <property type="entry name" value="QUINIDINE RESISTANCE PROTEIN 1-RELATED"/>
    <property type="match status" value="1"/>
</dbReference>
<dbReference type="Pfam" id="PF07690">
    <property type="entry name" value="MFS_1"/>
    <property type="match status" value="1"/>
</dbReference>
<evidence type="ECO:0000256" key="1">
    <source>
        <dbReference type="ARBA" id="ARBA00004141"/>
    </source>
</evidence>
<keyword evidence="3 7" id="KW-0812">Transmembrane</keyword>